<keyword evidence="2" id="KW-1185">Reference proteome</keyword>
<name>A0A2G5DBW7_AQUCA</name>
<accession>A0A2G5DBW7</accession>
<organism evidence="1 2">
    <name type="scientific">Aquilegia coerulea</name>
    <name type="common">Rocky mountain columbine</name>
    <dbReference type="NCBI Taxonomy" id="218851"/>
    <lineage>
        <taxon>Eukaryota</taxon>
        <taxon>Viridiplantae</taxon>
        <taxon>Streptophyta</taxon>
        <taxon>Embryophyta</taxon>
        <taxon>Tracheophyta</taxon>
        <taxon>Spermatophyta</taxon>
        <taxon>Magnoliopsida</taxon>
        <taxon>Ranunculales</taxon>
        <taxon>Ranunculaceae</taxon>
        <taxon>Thalictroideae</taxon>
        <taxon>Aquilegia</taxon>
    </lineage>
</organism>
<gene>
    <name evidence="1" type="ORF">AQUCO_02300024v1</name>
</gene>
<proteinExistence type="predicted"/>
<evidence type="ECO:0000313" key="2">
    <source>
        <dbReference type="Proteomes" id="UP000230069"/>
    </source>
</evidence>
<sequence>MVEEDIRATLAVWLLVELVQAKITFFMHVVRSRYYMFFTTQEKNKRSCVVFSFSITNGSPYFFLPQITPLKDQMGREMRLILLSKKLPSLSHH</sequence>
<dbReference type="InParanoid" id="A0A2G5DBW7"/>
<dbReference type="AlphaFoldDB" id="A0A2G5DBW7"/>
<dbReference type="EMBL" id="KZ305040">
    <property type="protein sequence ID" value="PIA40964.1"/>
    <property type="molecule type" value="Genomic_DNA"/>
</dbReference>
<evidence type="ECO:0000313" key="1">
    <source>
        <dbReference type="EMBL" id="PIA40964.1"/>
    </source>
</evidence>
<dbReference type="Proteomes" id="UP000230069">
    <property type="component" value="Unassembled WGS sequence"/>
</dbReference>
<protein>
    <submittedName>
        <fullName evidence="1">Uncharacterized protein</fullName>
    </submittedName>
</protein>
<reference evidence="1 2" key="1">
    <citation type="submission" date="2017-09" db="EMBL/GenBank/DDBJ databases">
        <title>WGS assembly of Aquilegia coerulea Goldsmith.</title>
        <authorList>
            <person name="Hodges S."/>
            <person name="Kramer E."/>
            <person name="Nordborg M."/>
            <person name="Tomkins J."/>
            <person name="Borevitz J."/>
            <person name="Derieg N."/>
            <person name="Yan J."/>
            <person name="Mihaltcheva S."/>
            <person name="Hayes R.D."/>
            <person name="Rokhsar D."/>
        </authorList>
    </citation>
    <scope>NUCLEOTIDE SEQUENCE [LARGE SCALE GENOMIC DNA]</scope>
    <source>
        <strain evidence="2">cv. Goldsmith</strain>
    </source>
</reference>